<gene>
    <name evidence="1" type="ORF">Amon02_000428700</name>
</gene>
<comment type="caution">
    <text evidence="1">The sequence shown here is derived from an EMBL/GenBank/DDBJ whole genome shotgun (WGS) entry which is preliminary data.</text>
</comment>
<keyword evidence="2" id="KW-1185">Reference proteome</keyword>
<reference evidence="1" key="1">
    <citation type="submission" date="2023-04" db="EMBL/GenBank/DDBJ databases">
        <title>Ambrosiozyma monospora NBRC 10751.</title>
        <authorList>
            <person name="Ichikawa N."/>
            <person name="Sato H."/>
            <person name="Tonouchi N."/>
        </authorList>
    </citation>
    <scope>NUCLEOTIDE SEQUENCE</scope>
    <source>
        <strain evidence="1">NBRC 10751</strain>
    </source>
</reference>
<evidence type="ECO:0000313" key="2">
    <source>
        <dbReference type="Proteomes" id="UP001165064"/>
    </source>
</evidence>
<name>A0ACB5T3G0_AMBMO</name>
<dbReference type="Proteomes" id="UP001165064">
    <property type="component" value="Unassembled WGS sequence"/>
</dbReference>
<organism evidence="1 2">
    <name type="scientific">Ambrosiozyma monospora</name>
    <name type="common">Yeast</name>
    <name type="synonym">Endomycopsis monosporus</name>
    <dbReference type="NCBI Taxonomy" id="43982"/>
    <lineage>
        <taxon>Eukaryota</taxon>
        <taxon>Fungi</taxon>
        <taxon>Dikarya</taxon>
        <taxon>Ascomycota</taxon>
        <taxon>Saccharomycotina</taxon>
        <taxon>Pichiomycetes</taxon>
        <taxon>Pichiales</taxon>
        <taxon>Pichiaceae</taxon>
        <taxon>Ambrosiozyma</taxon>
    </lineage>
</organism>
<evidence type="ECO:0000313" key="1">
    <source>
        <dbReference type="EMBL" id="GME80102.1"/>
    </source>
</evidence>
<protein>
    <submittedName>
        <fullName evidence="1">Unnamed protein product</fullName>
    </submittedName>
</protein>
<accession>A0ACB5T3G0</accession>
<sequence>MRELSSQLPIHKDADLMFTGPIVSPTQSHGSDYFGGHDPAPEHVPETETAPHNVVSDDNFSPIDHLTGKPVFMRRSSTTSLHARKIEEEEGEFHRWGFFVQQQNHIMPDSNEAANNGTADRLQPPTNKHLHSLATQMQPSQSGSTSTTMTASTLTSQTTQSTVGHQSAQTRQSPSQSTLALSKPAVTAPTQPRFELKIKTIPSGPQLREAVIKAKGIKSVSDLITKVNKNMNNINTIYNGEPVPEAADIEPSSSSSSGGTMTTASASATTTTTNGATSASANIVSPAPVKATSGLNPGSGDVDFSPEERPSSPLSIDEEYNDGEEGDVDQHAVHGKHAEEVYEKILDDVVKVRSNRSIGSTNNA</sequence>
<proteinExistence type="predicted"/>
<dbReference type="EMBL" id="BSXS01002901">
    <property type="protein sequence ID" value="GME80102.1"/>
    <property type="molecule type" value="Genomic_DNA"/>
</dbReference>